<reference evidence="6 7" key="1">
    <citation type="submission" date="2013-04" db="EMBL/GenBank/DDBJ databases">
        <title>The Genome Sequence of Treponema maltophilum ATCC 51939.</title>
        <authorList>
            <consortium name="The Broad Institute Genomics Platform"/>
            <person name="Earl A."/>
            <person name="Ward D."/>
            <person name="Feldgarden M."/>
            <person name="Gevers D."/>
            <person name="Leonetti C."/>
            <person name="Blanton J.M."/>
            <person name="Dewhirst F.E."/>
            <person name="Izard J."/>
            <person name="Walker B."/>
            <person name="Young S."/>
            <person name="Zeng Q."/>
            <person name="Gargeya S."/>
            <person name="Fitzgerald M."/>
            <person name="Haas B."/>
            <person name="Abouelleil A."/>
            <person name="Allen A.W."/>
            <person name="Alvarado L."/>
            <person name="Arachchi H.M."/>
            <person name="Berlin A.M."/>
            <person name="Chapman S.B."/>
            <person name="Gainer-Dewar J."/>
            <person name="Goldberg J."/>
            <person name="Griggs A."/>
            <person name="Gujja S."/>
            <person name="Hansen M."/>
            <person name="Howarth C."/>
            <person name="Imamovic A."/>
            <person name="Ireland A."/>
            <person name="Larimer J."/>
            <person name="McCowan C."/>
            <person name="Murphy C."/>
            <person name="Pearson M."/>
            <person name="Poon T.W."/>
            <person name="Priest M."/>
            <person name="Roberts A."/>
            <person name="Saif S."/>
            <person name="Shea T."/>
            <person name="Sisk P."/>
            <person name="Sykes S."/>
            <person name="Wortman J."/>
            <person name="Nusbaum C."/>
            <person name="Birren B."/>
        </authorList>
    </citation>
    <scope>NUCLEOTIDE SEQUENCE [LARGE SCALE GENOMIC DNA]</scope>
    <source>
        <strain evidence="6 7">ATCC 51939</strain>
    </source>
</reference>
<evidence type="ECO:0000313" key="7">
    <source>
        <dbReference type="Proteomes" id="UP000014541"/>
    </source>
</evidence>
<comment type="subcellular location">
    <subcellularLocation>
        <location evidence="1">Cell envelope</location>
    </subcellularLocation>
</comment>
<dbReference type="EMBL" id="ATFF01000006">
    <property type="protein sequence ID" value="EPF31340.1"/>
    <property type="molecule type" value="Genomic_DNA"/>
</dbReference>
<dbReference type="PANTHER" id="PTHR46847:SF1">
    <property type="entry name" value="D-ALLOSE-BINDING PERIPLASMIC PROTEIN-RELATED"/>
    <property type="match status" value="1"/>
</dbReference>
<organism evidence="6 7">
    <name type="scientific">Treponema maltophilum ATCC 51939</name>
    <dbReference type="NCBI Taxonomy" id="1125699"/>
    <lineage>
        <taxon>Bacteria</taxon>
        <taxon>Pseudomonadati</taxon>
        <taxon>Spirochaetota</taxon>
        <taxon>Spirochaetia</taxon>
        <taxon>Spirochaetales</taxon>
        <taxon>Treponemataceae</taxon>
        <taxon>Treponema</taxon>
    </lineage>
</organism>
<dbReference type="AlphaFoldDB" id="S3K1F6"/>
<feature type="chain" id="PRO_5004511150" description="Periplasmic binding protein domain-containing protein" evidence="4">
    <location>
        <begin position="28"/>
        <end position="309"/>
    </location>
</feature>
<gene>
    <name evidence="6" type="ORF">HMPREF9194_01686</name>
</gene>
<dbReference type="Proteomes" id="UP000014541">
    <property type="component" value="Unassembled WGS sequence"/>
</dbReference>
<comment type="caution">
    <text evidence="6">The sequence shown here is derived from an EMBL/GenBank/DDBJ whole genome shotgun (WGS) entry which is preliminary data.</text>
</comment>
<dbReference type="InterPro" id="IPR025997">
    <property type="entry name" value="SBP_2_dom"/>
</dbReference>
<evidence type="ECO:0000256" key="3">
    <source>
        <dbReference type="ARBA" id="ARBA00022729"/>
    </source>
</evidence>
<dbReference type="RefSeq" id="WP_016525951.1">
    <property type="nucleotide sequence ID" value="NZ_KE332518.1"/>
</dbReference>
<keyword evidence="7" id="KW-1185">Reference proteome</keyword>
<proteinExistence type="inferred from homology"/>
<evidence type="ECO:0000256" key="2">
    <source>
        <dbReference type="ARBA" id="ARBA00007639"/>
    </source>
</evidence>
<dbReference type="PROSITE" id="PS51257">
    <property type="entry name" value="PROKAR_LIPOPROTEIN"/>
    <property type="match status" value="1"/>
</dbReference>
<dbReference type="GO" id="GO:0030313">
    <property type="term" value="C:cell envelope"/>
    <property type="evidence" value="ECO:0007669"/>
    <property type="project" value="UniProtKB-SubCell"/>
</dbReference>
<protein>
    <recommendedName>
        <fullName evidence="5">Periplasmic binding protein domain-containing protein</fullName>
    </recommendedName>
</protein>
<dbReference type="CDD" id="cd01536">
    <property type="entry name" value="PBP1_ABC_sugar_binding-like"/>
    <property type="match status" value="1"/>
</dbReference>
<comment type="similarity">
    <text evidence="2">Belongs to the bacterial solute-binding protein 2 family.</text>
</comment>
<dbReference type="PATRIC" id="fig|1125699.3.peg.1701"/>
<evidence type="ECO:0000256" key="1">
    <source>
        <dbReference type="ARBA" id="ARBA00004196"/>
    </source>
</evidence>
<dbReference type="eggNOG" id="COG1879">
    <property type="taxonomic scope" value="Bacteria"/>
</dbReference>
<dbReference type="Gene3D" id="3.40.50.2300">
    <property type="match status" value="2"/>
</dbReference>
<dbReference type="HOGENOM" id="CLU_037628_3_2_12"/>
<dbReference type="Pfam" id="PF13407">
    <property type="entry name" value="Peripla_BP_4"/>
    <property type="match status" value="1"/>
</dbReference>
<sequence>MKKRGIAAAFCLALALLLLSGCQKKKAAADGYALFMTHMSNAFTIELSDAVKEEAARQNVTLTVNDAGQDVAKQISQIETTINRGVKGIVIEPVSVDGIMPAVDAAKKAGVTVVIVNQQIADPSAADCYVGVSNEDGGEMEMNLAVKDINGKGNIALLLGPMGSDAQIGRSAGYKKALASYPDIKVVFESSAEWDTARALSMVENWLQAGKGISAIVSQNDGMAMGALKAVQDAGLQDKIFVYGLDATPDALASVKEGGLRATVSQSTAAQGREALKACVEIANGKQLPAEILVDFTLITSENILDFVK</sequence>
<feature type="signal peptide" evidence="4">
    <location>
        <begin position="1"/>
        <end position="27"/>
    </location>
</feature>
<dbReference type="PANTHER" id="PTHR46847">
    <property type="entry name" value="D-ALLOSE-BINDING PERIPLASMIC PROTEIN-RELATED"/>
    <property type="match status" value="1"/>
</dbReference>
<evidence type="ECO:0000259" key="5">
    <source>
        <dbReference type="Pfam" id="PF13407"/>
    </source>
</evidence>
<evidence type="ECO:0000313" key="6">
    <source>
        <dbReference type="EMBL" id="EPF31340.1"/>
    </source>
</evidence>
<dbReference type="InterPro" id="IPR028082">
    <property type="entry name" value="Peripla_BP_I"/>
</dbReference>
<dbReference type="SUPFAM" id="SSF53822">
    <property type="entry name" value="Periplasmic binding protein-like I"/>
    <property type="match status" value="1"/>
</dbReference>
<dbReference type="STRING" id="1125699.HMPREF9194_01686"/>
<name>S3K1F6_TREMA</name>
<accession>S3K1F6</accession>
<dbReference type="GO" id="GO:0030246">
    <property type="term" value="F:carbohydrate binding"/>
    <property type="evidence" value="ECO:0007669"/>
    <property type="project" value="UniProtKB-ARBA"/>
</dbReference>
<feature type="domain" description="Periplasmic binding protein" evidence="5">
    <location>
        <begin position="33"/>
        <end position="287"/>
    </location>
</feature>
<keyword evidence="3 4" id="KW-0732">Signal</keyword>
<dbReference type="OrthoDB" id="9769193at2"/>
<evidence type="ECO:0000256" key="4">
    <source>
        <dbReference type="SAM" id="SignalP"/>
    </source>
</evidence>